<dbReference type="AlphaFoldDB" id="A0A9P9EJ44"/>
<feature type="compositionally biased region" description="Basic and acidic residues" evidence="1">
    <location>
        <begin position="140"/>
        <end position="151"/>
    </location>
</feature>
<reference evidence="2" key="1">
    <citation type="journal article" date="2021" name="Nat. Commun.">
        <title>Genetic determinants of endophytism in the Arabidopsis root mycobiome.</title>
        <authorList>
            <person name="Mesny F."/>
            <person name="Miyauchi S."/>
            <person name="Thiergart T."/>
            <person name="Pickel B."/>
            <person name="Atanasova L."/>
            <person name="Karlsson M."/>
            <person name="Huettel B."/>
            <person name="Barry K.W."/>
            <person name="Haridas S."/>
            <person name="Chen C."/>
            <person name="Bauer D."/>
            <person name="Andreopoulos W."/>
            <person name="Pangilinan J."/>
            <person name="LaButti K."/>
            <person name="Riley R."/>
            <person name="Lipzen A."/>
            <person name="Clum A."/>
            <person name="Drula E."/>
            <person name="Henrissat B."/>
            <person name="Kohler A."/>
            <person name="Grigoriev I.V."/>
            <person name="Martin F.M."/>
            <person name="Hacquard S."/>
        </authorList>
    </citation>
    <scope>NUCLEOTIDE SEQUENCE</scope>
    <source>
        <strain evidence="2">MPI-CAGE-CH-0243</strain>
    </source>
</reference>
<name>A0A9P9EJ44_9PLEO</name>
<organism evidence="2 3">
    <name type="scientific">Dendryphion nanum</name>
    <dbReference type="NCBI Taxonomy" id="256645"/>
    <lineage>
        <taxon>Eukaryota</taxon>
        <taxon>Fungi</taxon>
        <taxon>Dikarya</taxon>
        <taxon>Ascomycota</taxon>
        <taxon>Pezizomycotina</taxon>
        <taxon>Dothideomycetes</taxon>
        <taxon>Pleosporomycetidae</taxon>
        <taxon>Pleosporales</taxon>
        <taxon>Torulaceae</taxon>
        <taxon>Dendryphion</taxon>
    </lineage>
</organism>
<accession>A0A9P9EJ44</accession>
<dbReference type="Proteomes" id="UP000700596">
    <property type="component" value="Unassembled WGS sequence"/>
</dbReference>
<keyword evidence="3" id="KW-1185">Reference proteome</keyword>
<feature type="region of interest" description="Disordered" evidence="1">
    <location>
        <begin position="1"/>
        <end position="166"/>
    </location>
</feature>
<feature type="compositionally biased region" description="Basic and acidic residues" evidence="1">
    <location>
        <begin position="1"/>
        <end position="27"/>
    </location>
</feature>
<comment type="caution">
    <text evidence="2">The sequence shown here is derived from an EMBL/GenBank/DDBJ whole genome shotgun (WGS) entry which is preliminary data.</text>
</comment>
<feature type="compositionally biased region" description="Basic and acidic residues" evidence="1">
    <location>
        <begin position="182"/>
        <end position="194"/>
    </location>
</feature>
<feature type="compositionally biased region" description="Basic residues" evidence="1">
    <location>
        <begin position="152"/>
        <end position="161"/>
    </location>
</feature>
<evidence type="ECO:0000313" key="3">
    <source>
        <dbReference type="Proteomes" id="UP000700596"/>
    </source>
</evidence>
<protein>
    <submittedName>
        <fullName evidence="2">Uncharacterized protein</fullName>
    </submittedName>
</protein>
<feature type="compositionally biased region" description="Basic and acidic residues" evidence="1">
    <location>
        <begin position="61"/>
        <end position="76"/>
    </location>
</feature>
<feature type="region of interest" description="Disordered" evidence="1">
    <location>
        <begin position="182"/>
        <end position="208"/>
    </location>
</feature>
<gene>
    <name evidence="2" type="ORF">B0J11DRAFT_513437</name>
</gene>
<proteinExistence type="predicted"/>
<sequence>MNKIEAEKKAIEKRATARKYFDDEFNKHGWVRKRKREDNEEDEKDNGVDDNKTKTLRAKKLKEGNDNHLDSTRRDSDDDESGDDNRPNQSAAPKAGRKKTSTTTTSVPKKPLRANNRTGASSKNSNGAKSKTGTWVPEEQNTHESTKDQMKQRGKKPRRVSHGGWVWQTKDLEAGSDAEWQDLRTSEEEREARAGLKAQTEADSLERKAVREKKVREAWKKDQMKRDQAKGETMNWEGRRVSRVDIVMIDRP</sequence>
<evidence type="ECO:0000256" key="1">
    <source>
        <dbReference type="SAM" id="MobiDB-lite"/>
    </source>
</evidence>
<dbReference type="EMBL" id="JAGMWT010000001">
    <property type="protein sequence ID" value="KAH7138029.1"/>
    <property type="molecule type" value="Genomic_DNA"/>
</dbReference>
<feature type="compositionally biased region" description="Low complexity" evidence="1">
    <location>
        <begin position="119"/>
        <end position="131"/>
    </location>
</feature>
<evidence type="ECO:0000313" key="2">
    <source>
        <dbReference type="EMBL" id="KAH7138029.1"/>
    </source>
</evidence>